<gene>
    <name evidence="2" type="ORF">EET67_06815</name>
</gene>
<dbReference type="GO" id="GO:0005737">
    <property type="term" value="C:cytoplasm"/>
    <property type="evidence" value="ECO:0007669"/>
    <property type="project" value="TreeGrafter"/>
</dbReference>
<reference evidence="2 3" key="1">
    <citation type="submission" date="2018-11" db="EMBL/GenBank/DDBJ databases">
        <title>Pseudaminobacter arsenicus sp. nov., an arsenic-resistant bacterium isolated from arsenic-rich aquifers.</title>
        <authorList>
            <person name="Mu Y."/>
        </authorList>
    </citation>
    <scope>NUCLEOTIDE SEQUENCE [LARGE SCALE GENOMIC DNA]</scope>
    <source>
        <strain evidence="2 3">CB3</strain>
    </source>
</reference>
<organism evidence="2 3">
    <name type="scientific">Borborobacter arsenicus</name>
    <dbReference type="NCBI Taxonomy" id="1851146"/>
    <lineage>
        <taxon>Bacteria</taxon>
        <taxon>Pseudomonadati</taxon>
        <taxon>Pseudomonadota</taxon>
        <taxon>Alphaproteobacteria</taxon>
        <taxon>Hyphomicrobiales</taxon>
        <taxon>Phyllobacteriaceae</taxon>
        <taxon>Borborobacter</taxon>
    </lineage>
</organism>
<dbReference type="InterPro" id="IPR004843">
    <property type="entry name" value="Calcineurin-like_PHP"/>
</dbReference>
<dbReference type="GO" id="GO:0016791">
    <property type="term" value="F:phosphatase activity"/>
    <property type="evidence" value="ECO:0007669"/>
    <property type="project" value="TreeGrafter"/>
</dbReference>
<dbReference type="GO" id="GO:0110154">
    <property type="term" value="P:RNA decapping"/>
    <property type="evidence" value="ECO:0007669"/>
    <property type="project" value="TreeGrafter"/>
</dbReference>
<dbReference type="SUPFAM" id="SSF56300">
    <property type="entry name" value="Metallo-dependent phosphatases"/>
    <property type="match status" value="1"/>
</dbReference>
<evidence type="ECO:0000259" key="1">
    <source>
        <dbReference type="Pfam" id="PF00149"/>
    </source>
</evidence>
<feature type="domain" description="Calcineurin-like phosphoesterase" evidence="1">
    <location>
        <begin position="31"/>
        <end position="222"/>
    </location>
</feature>
<dbReference type="EMBL" id="RKST01000006">
    <property type="protein sequence ID" value="RUM98346.1"/>
    <property type="molecule type" value="Genomic_DNA"/>
</dbReference>
<accession>A0A432V879</accession>
<dbReference type="PANTHER" id="PTHR42850">
    <property type="entry name" value="METALLOPHOSPHOESTERASE"/>
    <property type="match status" value="1"/>
</dbReference>
<evidence type="ECO:0000313" key="3">
    <source>
        <dbReference type="Proteomes" id="UP000281647"/>
    </source>
</evidence>
<protein>
    <submittedName>
        <fullName evidence="2">Serine/threonine protein phosphatase</fullName>
    </submittedName>
</protein>
<dbReference type="Pfam" id="PF00149">
    <property type="entry name" value="Metallophos"/>
    <property type="match status" value="1"/>
</dbReference>
<dbReference type="InterPro" id="IPR050126">
    <property type="entry name" value="Ap4A_hydrolase"/>
</dbReference>
<comment type="caution">
    <text evidence="2">The sequence shown here is derived from an EMBL/GenBank/DDBJ whole genome shotgun (WGS) entry which is preliminary data.</text>
</comment>
<dbReference type="Gene3D" id="3.60.21.10">
    <property type="match status" value="1"/>
</dbReference>
<name>A0A432V879_9HYPH</name>
<dbReference type="AlphaFoldDB" id="A0A432V879"/>
<keyword evidence="3" id="KW-1185">Reference proteome</keyword>
<dbReference type="InterPro" id="IPR029052">
    <property type="entry name" value="Metallo-depent_PP-like"/>
</dbReference>
<dbReference type="OrthoDB" id="9807890at2"/>
<evidence type="ECO:0000313" key="2">
    <source>
        <dbReference type="EMBL" id="RUM98346.1"/>
    </source>
</evidence>
<proteinExistence type="predicted"/>
<dbReference type="RefSeq" id="WP_128626199.1">
    <property type="nucleotide sequence ID" value="NZ_RKST01000006.1"/>
</dbReference>
<dbReference type="GO" id="GO:0008803">
    <property type="term" value="F:bis(5'-nucleosyl)-tetraphosphatase (symmetrical) activity"/>
    <property type="evidence" value="ECO:0007669"/>
    <property type="project" value="TreeGrafter"/>
</dbReference>
<dbReference type="Proteomes" id="UP000281647">
    <property type="component" value="Unassembled WGS sequence"/>
</dbReference>
<dbReference type="PANTHER" id="PTHR42850:SF4">
    <property type="entry name" value="ZINC-DEPENDENT ENDOPOLYPHOSPHATASE"/>
    <property type="match status" value="1"/>
</dbReference>
<sequence length="259" mass="28811">MKKLAALIGLGKVPARPRRARLQLDTADTAIYAIGDVHGCLDELLALESVIAADAARLTGRKLIIMLGDYVDRGPASAQVLDHLTQPPPEGFERICLAGNHEMQMLDYAEGRSDLPPWLAIGAAATLHSYGIDHQRLDQVYRAAGQADEIIRKTFPAAHLAFLRSLPVLVEAPRYIFVHAGFRPDMELDRQPDEDLLTIRSAFYERAHLLKKYVVHGHTPVEEAERDGARINIDTGACFTGRLTALRIWQDMGRYLSNR</sequence>